<reference evidence="1 2" key="1">
    <citation type="submission" date="2013-02" db="EMBL/GenBank/DDBJ databases">
        <title>Draft genome sequence of Amycolatopsis vancoresmycina strain DSM 44592T.</title>
        <authorList>
            <person name="Kumar S."/>
            <person name="Kaur N."/>
            <person name="Kaur C."/>
            <person name="Raghava G.P.S."/>
            <person name="Mayilraj S."/>
        </authorList>
    </citation>
    <scope>NUCLEOTIDE SEQUENCE [LARGE SCALE GENOMIC DNA]</scope>
    <source>
        <strain evidence="1 2">DSM 44592</strain>
    </source>
</reference>
<keyword evidence="2" id="KW-1185">Reference proteome</keyword>
<dbReference type="RefSeq" id="WP_003089138.1">
    <property type="nucleotide sequence ID" value="NZ_AOUO01000281.1"/>
</dbReference>
<sequence length="69" mass="7213">MALRVEQQLAEHERGRVLGVAEDRGVAELAVVPADAPAVLDLLDAPPVFGGFAQLVAAFGHVELVQLGL</sequence>
<protein>
    <submittedName>
        <fullName evidence="1">Uncharacterized protein</fullName>
    </submittedName>
</protein>
<organism evidence="1 2">
    <name type="scientific">Amycolatopsis vancoresmycina DSM 44592</name>
    <dbReference type="NCBI Taxonomy" id="1292037"/>
    <lineage>
        <taxon>Bacteria</taxon>
        <taxon>Bacillati</taxon>
        <taxon>Actinomycetota</taxon>
        <taxon>Actinomycetes</taxon>
        <taxon>Pseudonocardiales</taxon>
        <taxon>Pseudonocardiaceae</taxon>
        <taxon>Amycolatopsis</taxon>
    </lineage>
</organism>
<dbReference type="EMBL" id="AOUO01000281">
    <property type="protein sequence ID" value="EOD66713.1"/>
    <property type="molecule type" value="Genomic_DNA"/>
</dbReference>
<comment type="caution">
    <text evidence="1">The sequence shown here is derived from an EMBL/GenBank/DDBJ whole genome shotgun (WGS) entry which is preliminary data.</text>
</comment>
<dbReference type="AlphaFoldDB" id="R1G5H7"/>
<evidence type="ECO:0000313" key="2">
    <source>
        <dbReference type="Proteomes" id="UP000014139"/>
    </source>
</evidence>
<proteinExistence type="predicted"/>
<gene>
    <name evidence="1" type="ORF">H480_20144</name>
</gene>
<feature type="non-terminal residue" evidence="1">
    <location>
        <position position="69"/>
    </location>
</feature>
<accession>R1G5H7</accession>
<evidence type="ECO:0000313" key="1">
    <source>
        <dbReference type="EMBL" id="EOD66713.1"/>
    </source>
</evidence>
<dbReference type="Proteomes" id="UP000014139">
    <property type="component" value="Unassembled WGS sequence"/>
</dbReference>
<name>R1G5H7_9PSEU</name>